<evidence type="ECO:0000256" key="3">
    <source>
        <dbReference type="ARBA" id="ARBA00023163"/>
    </source>
</evidence>
<proteinExistence type="predicted"/>
<evidence type="ECO:0000259" key="4">
    <source>
        <dbReference type="PROSITE" id="PS01124"/>
    </source>
</evidence>
<dbReference type="SMART" id="SM00342">
    <property type="entry name" value="HTH_ARAC"/>
    <property type="match status" value="1"/>
</dbReference>
<sequence>MNSYVEIPNFKNELMFRTFMNDGMTIAYPHFHKEIEIIYCLKGSVNIGIDDRLMALDEGEIIIFSSGQPHSFLSSPDSERFVYQFDLQVFDETINQEDLSLRELFETRELHSRYWTKELKQLIQTILLELYDTYSSNAQGKNFSVLGRLYQLIASFYQWLPEKNNLCPVEHTRIRYKDTLEYVNTVFEYIKCHYNELITLEEIAKHTGFSPYYFTRFFKKNTGKTFVQFLNEYRISQAKFILLNEKVPVSEVADRSGFSNIKTFHHVFKKIVGCSPMQYQKQFDYVEC</sequence>
<evidence type="ECO:0000256" key="2">
    <source>
        <dbReference type="ARBA" id="ARBA00023125"/>
    </source>
</evidence>
<gene>
    <name evidence="5" type="ORF">NRIC_07550</name>
</gene>
<dbReference type="SUPFAM" id="SSF46689">
    <property type="entry name" value="Homeodomain-like"/>
    <property type="match status" value="1"/>
</dbReference>
<dbReference type="PANTHER" id="PTHR43280:SF28">
    <property type="entry name" value="HTH-TYPE TRANSCRIPTIONAL ACTIVATOR RHAS"/>
    <property type="match status" value="1"/>
</dbReference>
<dbReference type="Gene3D" id="2.60.120.10">
    <property type="entry name" value="Jelly Rolls"/>
    <property type="match status" value="1"/>
</dbReference>
<accession>A0A4P5P983</accession>
<protein>
    <submittedName>
        <fullName evidence="5">AraC family transcriptional regulator</fullName>
    </submittedName>
</protein>
<keyword evidence="2" id="KW-0238">DNA-binding</keyword>
<dbReference type="GO" id="GO:0043565">
    <property type="term" value="F:sequence-specific DNA binding"/>
    <property type="evidence" value="ECO:0007669"/>
    <property type="project" value="InterPro"/>
</dbReference>
<dbReference type="InterPro" id="IPR009057">
    <property type="entry name" value="Homeodomain-like_sf"/>
</dbReference>
<dbReference type="PANTHER" id="PTHR43280">
    <property type="entry name" value="ARAC-FAMILY TRANSCRIPTIONAL REGULATOR"/>
    <property type="match status" value="1"/>
</dbReference>
<dbReference type="Gene3D" id="1.10.10.60">
    <property type="entry name" value="Homeodomain-like"/>
    <property type="match status" value="2"/>
</dbReference>
<evidence type="ECO:0000313" key="5">
    <source>
        <dbReference type="EMBL" id="GCF92864.1"/>
    </source>
</evidence>
<dbReference type="PROSITE" id="PS01124">
    <property type="entry name" value="HTH_ARAC_FAMILY_2"/>
    <property type="match status" value="1"/>
</dbReference>
<dbReference type="Pfam" id="PF02311">
    <property type="entry name" value="AraC_binding"/>
    <property type="match status" value="1"/>
</dbReference>
<keyword evidence="1" id="KW-0805">Transcription regulation</keyword>
<reference evidence="6" key="1">
    <citation type="submission" date="2019-02" db="EMBL/GenBank/DDBJ databases">
        <title>Draft genome sequence of Enterococcus sp. Gos25-1.</title>
        <authorList>
            <person name="Tanaka N."/>
            <person name="Shiwa Y."/>
            <person name="Fujita N."/>
        </authorList>
    </citation>
    <scope>NUCLEOTIDE SEQUENCE [LARGE SCALE GENOMIC DNA]</scope>
    <source>
        <strain evidence="6">Gos25-1</strain>
    </source>
</reference>
<dbReference type="EMBL" id="BJCC01000007">
    <property type="protein sequence ID" value="GCF92864.1"/>
    <property type="molecule type" value="Genomic_DNA"/>
</dbReference>
<name>A0A4P5P983_9ENTE</name>
<dbReference type="InterPro" id="IPR018062">
    <property type="entry name" value="HTH_AraC-typ_CS"/>
</dbReference>
<dbReference type="Pfam" id="PF12833">
    <property type="entry name" value="HTH_18"/>
    <property type="match status" value="1"/>
</dbReference>
<dbReference type="InterPro" id="IPR014710">
    <property type="entry name" value="RmlC-like_jellyroll"/>
</dbReference>
<dbReference type="InterPro" id="IPR011051">
    <property type="entry name" value="RmlC_Cupin_sf"/>
</dbReference>
<keyword evidence="3" id="KW-0804">Transcription</keyword>
<dbReference type="AlphaFoldDB" id="A0A4P5P983"/>
<feature type="domain" description="HTH araC/xylS-type" evidence="4">
    <location>
        <begin position="184"/>
        <end position="282"/>
    </location>
</feature>
<keyword evidence="6" id="KW-1185">Reference proteome</keyword>
<dbReference type="PROSITE" id="PS00041">
    <property type="entry name" value="HTH_ARAC_FAMILY_1"/>
    <property type="match status" value="1"/>
</dbReference>
<dbReference type="GO" id="GO:0003700">
    <property type="term" value="F:DNA-binding transcription factor activity"/>
    <property type="evidence" value="ECO:0007669"/>
    <property type="project" value="InterPro"/>
</dbReference>
<dbReference type="Proteomes" id="UP000290567">
    <property type="component" value="Unassembled WGS sequence"/>
</dbReference>
<dbReference type="OrthoDB" id="9799319at2"/>
<dbReference type="InterPro" id="IPR003313">
    <property type="entry name" value="AraC-bd"/>
</dbReference>
<evidence type="ECO:0000313" key="6">
    <source>
        <dbReference type="Proteomes" id="UP000290567"/>
    </source>
</evidence>
<dbReference type="SUPFAM" id="SSF51182">
    <property type="entry name" value="RmlC-like cupins"/>
    <property type="match status" value="1"/>
</dbReference>
<comment type="caution">
    <text evidence="5">The sequence shown here is derived from an EMBL/GenBank/DDBJ whole genome shotgun (WGS) entry which is preliminary data.</text>
</comment>
<dbReference type="RefSeq" id="WP_146621354.1">
    <property type="nucleotide sequence ID" value="NZ_BJCC01000007.1"/>
</dbReference>
<evidence type="ECO:0000256" key="1">
    <source>
        <dbReference type="ARBA" id="ARBA00023015"/>
    </source>
</evidence>
<organism evidence="5 6">
    <name type="scientific">Enterococcus florum</name>
    <dbReference type="NCBI Taxonomy" id="2480627"/>
    <lineage>
        <taxon>Bacteria</taxon>
        <taxon>Bacillati</taxon>
        <taxon>Bacillota</taxon>
        <taxon>Bacilli</taxon>
        <taxon>Lactobacillales</taxon>
        <taxon>Enterococcaceae</taxon>
        <taxon>Enterococcus</taxon>
    </lineage>
</organism>
<dbReference type="InterPro" id="IPR018060">
    <property type="entry name" value="HTH_AraC"/>
</dbReference>